<feature type="domain" description="Exostosin GT47" evidence="6">
    <location>
        <begin position="40"/>
        <end position="198"/>
    </location>
</feature>
<keyword evidence="3" id="KW-0808">Transferase</keyword>
<evidence type="ECO:0000256" key="4">
    <source>
        <dbReference type="ARBA" id="ARBA00022968"/>
    </source>
</evidence>
<sequence length="266" mass="30928">MHKNFFLFSITFLLIPILIISVARISSPYFLYNSAVDECPLGRVYAYNLPFIFNHDLLLCNCTDLHPSIWQCGIFPNHSFGRTATELRRILPENLRKSWSRTNQFALELLFHRRVLRHRCRTWRPKSAYAFYIPFYAGLAVGTNDTADLYHQMLRWVQSQSHWMIFNGSDHFTAIGRATWYFRQRLADPVGNWCSSLLNMPEMSRVTRLTIEKATGGRPRRRGALPDRVPPRGRAGLNNLATFCAWLQSHQPLCVRWGNAAAQRPR</sequence>
<comment type="similarity">
    <text evidence="2">Belongs to the glycosyltransferase 47 family.</text>
</comment>
<dbReference type="InterPro" id="IPR040911">
    <property type="entry name" value="Exostosin_GT47"/>
</dbReference>
<dbReference type="GO" id="GO:0008378">
    <property type="term" value="F:galactosyltransferase activity"/>
    <property type="evidence" value="ECO:0007669"/>
    <property type="project" value="TreeGrafter"/>
</dbReference>
<keyword evidence="5" id="KW-0333">Golgi apparatus</keyword>
<evidence type="ECO:0000313" key="8">
    <source>
        <dbReference type="Proteomes" id="UP000298416"/>
    </source>
</evidence>
<organism evidence="7">
    <name type="scientific">Salvia splendens</name>
    <name type="common">Scarlet sage</name>
    <dbReference type="NCBI Taxonomy" id="180675"/>
    <lineage>
        <taxon>Eukaryota</taxon>
        <taxon>Viridiplantae</taxon>
        <taxon>Streptophyta</taxon>
        <taxon>Embryophyta</taxon>
        <taxon>Tracheophyta</taxon>
        <taxon>Spermatophyta</taxon>
        <taxon>Magnoliopsida</taxon>
        <taxon>eudicotyledons</taxon>
        <taxon>Gunneridae</taxon>
        <taxon>Pentapetalae</taxon>
        <taxon>asterids</taxon>
        <taxon>lamiids</taxon>
        <taxon>Lamiales</taxon>
        <taxon>Lamiaceae</taxon>
        <taxon>Nepetoideae</taxon>
        <taxon>Mentheae</taxon>
        <taxon>Salviinae</taxon>
        <taxon>Salvia</taxon>
        <taxon>Salvia subgen. Calosphace</taxon>
        <taxon>core Calosphace</taxon>
    </lineage>
</organism>
<keyword evidence="4" id="KW-0812">Transmembrane</keyword>
<dbReference type="Proteomes" id="UP000298416">
    <property type="component" value="Unassembled WGS sequence"/>
</dbReference>
<dbReference type="PANTHER" id="PTHR11062:SF220">
    <property type="entry name" value="XYLOGLUCAN GALACTOSYLTRANSFERASE XLT2-LIKE"/>
    <property type="match status" value="1"/>
</dbReference>
<evidence type="ECO:0000259" key="6">
    <source>
        <dbReference type="Pfam" id="PF03016"/>
    </source>
</evidence>
<dbReference type="AlphaFoldDB" id="A0A8X8XQD4"/>
<evidence type="ECO:0000256" key="5">
    <source>
        <dbReference type="ARBA" id="ARBA00023034"/>
    </source>
</evidence>
<name>A0A8X8XQD4_SALSN</name>
<gene>
    <name evidence="7" type="ORF">SASPL_123497</name>
</gene>
<keyword evidence="8" id="KW-1185">Reference proteome</keyword>
<keyword evidence="3" id="KW-0328">Glycosyltransferase</keyword>
<evidence type="ECO:0000313" key="7">
    <source>
        <dbReference type="EMBL" id="KAG6416073.1"/>
    </source>
</evidence>
<dbReference type="GO" id="GO:0009969">
    <property type="term" value="P:xyloglucan biosynthetic process"/>
    <property type="evidence" value="ECO:0007669"/>
    <property type="project" value="TreeGrafter"/>
</dbReference>
<proteinExistence type="inferred from homology"/>
<comment type="caution">
    <text evidence="7">The sequence shown here is derived from an EMBL/GenBank/DDBJ whole genome shotgun (WGS) entry which is preliminary data.</text>
</comment>
<evidence type="ECO:0000256" key="1">
    <source>
        <dbReference type="ARBA" id="ARBA00004323"/>
    </source>
</evidence>
<dbReference type="PANTHER" id="PTHR11062">
    <property type="entry name" value="EXOSTOSIN HEPARAN SULFATE GLYCOSYLTRANSFERASE -RELATED"/>
    <property type="match status" value="1"/>
</dbReference>
<protein>
    <recommendedName>
        <fullName evidence="6">Exostosin GT47 domain-containing protein</fullName>
    </recommendedName>
</protein>
<accession>A0A8X8XQD4</accession>
<reference evidence="7" key="2">
    <citation type="submission" date="2020-08" db="EMBL/GenBank/DDBJ databases">
        <title>Plant Genome Project.</title>
        <authorList>
            <person name="Zhang R.-G."/>
        </authorList>
    </citation>
    <scope>NUCLEOTIDE SEQUENCE</scope>
    <source>
        <strain evidence="7">Huo1</strain>
        <tissue evidence="7">Leaf</tissue>
    </source>
</reference>
<dbReference type="Pfam" id="PF03016">
    <property type="entry name" value="Exostosin_GT47"/>
    <property type="match status" value="1"/>
</dbReference>
<reference evidence="7" key="1">
    <citation type="submission" date="2018-01" db="EMBL/GenBank/DDBJ databases">
        <authorList>
            <person name="Mao J.F."/>
        </authorList>
    </citation>
    <scope>NUCLEOTIDE SEQUENCE</scope>
    <source>
        <strain evidence="7">Huo1</strain>
        <tissue evidence="7">Leaf</tissue>
    </source>
</reference>
<dbReference type="InterPro" id="IPR004263">
    <property type="entry name" value="Exostosin"/>
</dbReference>
<dbReference type="EMBL" id="PNBA02000008">
    <property type="protein sequence ID" value="KAG6416073.1"/>
    <property type="molecule type" value="Genomic_DNA"/>
</dbReference>
<comment type="subcellular location">
    <subcellularLocation>
        <location evidence="1">Golgi apparatus membrane</location>
        <topology evidence="1">Single-pass type II membrane protein</topology>
    </subcellularLocation>
</comment>
<evidence type="ECO:0000256" key="3">
    <source>
        <dbReference type="ARBA" id="ARBA00022676"/>
    </source>
</evidence>
<keyword evidence="4" id="KW-0735">Signal-anchor</keyword>
<dbReference type="GO" id="GO:0000139">
    <property type="term" value="C:Golgi membrane"/>
    <property type="evidence" value="ECO:0007669"/>
    <property type="project" value="UniProtKB-SubCell"/>
</dbReference>
<evidence type="ECO:0000256" key="2">
    <source>
        <dbReference type="ARBA" id="ARBA00010271"/>
    </source>
</evidence>